<evidence type="ECO:0000256" key="1">
    <source>
        <dbReference type="SAM" id="MobiDB-lite"/>
    </source>
</evidence>
<name>A0AAV5W0V2_9BILA</name>
<sequence>EKKEDSKDVNQNPVHSLLAGLAASSRAANNNQSENRRKPESHLLDTSADVLEASVDLMEKSADLLEASAAELYRKRSRDAESSSMEMLDRSEEILEQSAAELQRKKRRLELSAEDLDASMESKRRNRSLPLDHSSVEIDDLPRPDEATMSNYPASPEPHSTLRREDASRASPSPARQETYGRSSAFYGLGSLDDLPEPPPHLQSPPLSGGEEIQPAGDPDSLPDPPSSLLARTLLDDVHRPLRIEPNVQPVVHSTKSELLQPQPLHALQLFSPSSDISPESSAAELPPEPSTPVPLNTNVVSAPPSLPTASEYYDVLERSSRAPCERGRCPSYEESTLQQQRPKPDLLALVLERRGKAPMQQQSHS</sequence>
<feature type="non-terminal residue" evidence="2">
    <location>
        <position position="1"/>
    </location>
</feature>
<dbReference type="AlphaFoldDB" id="A0AAV5W0V2"/>
<feature type="region of interest" description="Disordered" evidence="1">
    <location>
        <begin position="324"/>
        <end position="346"/>
    </location>
</feature>
<feature type="compositionally biased region" description="Basic and acidic residues" evidence="1">
    <location>
        <begin position="34"/>
        <end position="43"/>
    </location>
</feature>
<keyword evidence="3" id="KW-1185">Reference proteome</keyword>
<accession>A0AAV5W0V2</accession>
<feature type="compositionally biased region" description="Basic and acidic residues" evidence="1">
    <location>
        <begin position="134"/>
        <end position="146"/>
    </location>
</feature>
<feature type="region of interest" description="Disordered" evidence="1">
    <location>
        <begin position="1"/>
        <end position="44"/>
    </location>
</feature>
<reference evidence="2" key="1">
    <citation type="submission" date="2023-10" db="EMBL/GenBank/DDBJ databases">
        <title>Genome assembly of Pristionchus species.</title>
        <authorList>
            <person name="Yoshida K."/>
            <person name="Sommer R.J."/>
        </authorList>
    </citation>
    <scope>NUCLEOTIDE SEQUENCE</scope>
    <source>
        <strain evidence="2">RS5133</strain>
    </source>
</reference>
<evidence type="ECO:0000313" key="2">
    <source>
        <dbReference type="EMBL" id="GMT25519.1"/>
    </source>
</evidence>
<organism evidence="2 3">
    <name type="scientific">Pristionchus fissidentatus</name>
    <dbReference type="NCBI Taxonomy" id="1538716"/>
    <lineage>
        <taxon>Eukaryota</taxon>
        <taxon>Metazoa</taxon>
        <taxon>Ecdysozoa</taxon>
        <taxon>Nematoda</taxon>
        <taxon>Chromadorea</taxon>
        <taxon>Rhabditida</taxon>
        <taxon>Rhabditina</taxon>
        <taxon>Diplogasteromorpha</taxon>
        <taxon>Diplogasteroidea</taxon>
        <taxon>Neodiplogasteridae</taxon>
        <taxon>Pristionchus</taxon>
    </lineage>
</organism>
<feature type="region of interest" description="Disordered" evidence="1">
    <location>
        <begin position="73"/>
        <end position="92"/>
    </location>
</feature>
<comment type="caution">
    <text evidence="2">The sequence shown here is derived from an EMBL/GenBank/DDBJ whole genome shotgun (WGS) entry which is preliminary data.</text>
</comment>
<feature type="region of interest" description="Disordered" evidence="1">
    <location>
        <begin position="263"/>
        <end position="308"/>
    </location>
</feature>
<dbReference type="EMBL" id="BTSY01000004">
    <property type="protein sequence ID" value="GMT25519.1"/>
    <property type="molecule type" value="Genomic_DNA"/>
</dbReference>
<feature type="compositionally biased region" description="Low complexity" evidence="1">
    <location>
        <begin position="263"/>
        <end position="286"/>
    </location>
</feature>
<feature type="region of interest" description="Disordered" evidence="1">
    <location>
        <begin position="111"/>
        <end position="230"/>
    </location>
</feature>
<gene>
    <name evidence="2" type="ORF">PFISCL1PPCAC_16816</name>
</gene>
<feature type="non-terminal residue" evidence="2">
    <location>
        <position position="366"/>
    </location>
</feature>
<dbReference type="Proteomes" id="UP001432322">
    <property type="component" value="Unassembled WGS sequence"/>
</dbReference>
<feature type="compositionally biased region" description="Polar residues" evidence="1">
    <location>
        <begin position="170"/>
        <end position="182"/>
    </location>
</feature>
<feature type="compositionally biased region" description="Low complexity" evidence="1">
    <location>
        <begin position="16"/>
        <end position="33"/>
    </location>
</feature>
<evidence type="ECO:0000313" key="3">
    <source>
        <dbReference type="Proteomes" id="UP001432322"/>
    </source>
</evidence>
<proteinExistence type="predicted"/>
<protein>
    <submittedName>
        <fullName evidence="2">Uncharacterized protein</fullName>
    </submittedName>
</protein>